<comment type="caution">
    <text evidence="2">The sequence shown here is derived from an EMBL/GenBank/DDBJ whole genome shotgun (WGS) entry which is preliminary data.</text>
</comment>
<evidence type="ECO:0000256" key="1">
    <source>
        <dbReference type="SAM" id="Phobius"/>
    </source>
</evidence>
<protein>
    <submittedName>
        <fullName evidence="2">Uncharacterized protein</fullName>
    </submittedName>
</protein>
<organism evidence="2 3">
    <name type="scientific">Tagetes erecta</name>
    <name type="common">African marigold</name>
    <dbReference type="NCBI Taxonomy" id="13708"/>
    <lineage>
        <taxon>Eukaryota</taxon>
        <taxon>Viridiplantae</taxon>
        <taxon>Streptophyta</taxon>
        <taxon>Embryophyta</taxon>
        <taxon>Tracheophyta</taxon>
        <taxon>Spermatophyta</taxon>
        <taxon>Magnoliopsida</taxon>
        <taxon>eudicotyledons</taxon>
        <taxon>Gunneridae</taxon>
        <taxon>Pentapetalae</taxon>
        <taxon>asterids</taxon>
        <taxon>campanulids</taxon>
        <taxon>Asterales</taxon>
        <taxon>Asteraceae</taxon>
        <taxon>Asteroideae</taxon>
        <taxon>Heliantheae alliance</taxon>
        <taxon>Tageteae</taxon>
        <taxon>Tagetes</taxon>
    </lineage>
</organism>
<keyword evidence="1" id="KW-1133">Transmembrane helix</keyword>
<sequence length="136" mass="15830">MEVSPSLTHNPFLSSSKNFSVQIYGRDRCILLPMGFFFTINHRNLLLKSLEEFKANNIRDTFRLIPVIKHLKRINMDSMKNMRSVVETVSTKTDSSLNFLMYVLLECFGFFSTIYLGVKNQSVWAICKHEAEKTRI</sequence>
<feature type="transmembrane region" description="Helical" evidence="1">
    <location>
        <begin position="99"/>
        <end position="118"/>
    </location>
</feature>
<keyword evidence="1" id="KW-0472">Membrane</keyword>
<reference evidence="2" key="1">
    <citation type="journal article" date="2023" name="bioRxiv">
        <title>Improved chromosome-level genome assembly for marigold (Tagetes erecta).</title>
        <authorList>
            <person name="Jiang F."/>
            <person name="Yuan L."/>
            <person name="Wang S."/>
            <person name="Wang H."/>
            <person name="Xu D."/>
            <person name="Wang A."/>
            <person name="Fan W."/>
        </authorList>
    </citation>
    <scope>NUCLEOTIDE SEQUENCE</scope>
    <source>
        <strain evidence="2">WSJ</strain>
        <tissue evidence="2">Leaf</tissue>
    </source>
</reference>
<dbReference type="EMBL" id="JAUHHV010000001">
    <property type="protein sequence ID" value="KAK1434803.1"/>
    <property type="molecule type" value="Genomic_DNA"/>
</dbReference>
<keyword evidence="3" id="KW-1185">Reference proteome</keyword>
<keyword evidence="1" id="KW-0812">Transmembrane</keyword>
<dbReference type="Proteomes" id="UP001229421">
    <property type="component" value="Unassembled WGS sequence"/>
</dbReference>
<proteinExistence type="predicted"/>
<accession>A0AAD8L5B3</accession>
<name>A0AAD8L5B3_TARER</name>
<evidence type="ECO:0000313" key="2">
    <source>
        <dbReference type="EMBL" id="KAK1434803.1"/>
    </source>
</evidence>
<dbReference type="AlphaFoldDB" id="A0AAD8L5B3"/>
<gene>
    <name evidence="2" type="ORF">QVD17_00557</name>
</gene>
<evidence type="ECO:0000313" key="3">
    <source>
        <dbReference type="Proteomes" id="UP001229421"/>
    </source>
</evidence>